<evidence type="ECO:0000313" key="3">
    <source>
        <dbReference type="Proteomes" id="UP000007800"/>
    </source>
</evidence>
<proteinExistence type="predicted"/>
<feature type="compositionally biased region" description="Basic and acidic residues" evidence="1">
    <location>
        <begin position="62"/>
        <end position="80"/>
    </location>
</feature>
<feature type="region of interest" description="Disordered" evidence="1">
    <location>
        <begin position="1"/>
        <end position="110"/>
    </location>
</feature>
<feature type="compositionally biased region" description="Low complexity" evidence="1">
    <location>
        <begin position="37"/>
        <end position="61"/>
    </location>
</feature>
<reference evidence="2 3" key="1">
    <citation type="submission" date="2008-07" db="EMBL/GenBank/DDBJ databases">
        <authorList>
            <person name="El-Sayed N."/>
            <person name="Caler E."/>
            <person name="Inman J."/>
            <person name="Amedeo P."/>
            <person name="Hass B."/>
            <person name="Wortman J."/>
        </authorList>
    </citation>
    <scope>NUCLEOTIDE SEQUENCE [LARGE SCALE GENOMIC DNA]</scope>
    <source>
        <strain evidence="3">ATCC 50983 / TXsc</strain>
    </source>
</reference>
<organism evidence="3">
    <name type="scientific">Perkinsus marinus (strain ATCC 50983 / TXsc)</name>
    <dbReference type="NCBI Taxonomy" id="423536"/>
    <lineage>
        <taxon>Eukaryota</taxon>
        <taxon>Sar</taxon>
        <taxon>Alveolata</taxon>
        <taxon>Perkinsozoa</taxon>
        <taxon>Perkinsea</taxon>
        <taxon>Perkinsida</taxon>
        <taxon>Perkinsidae</taxon>
        <taxon>Perkinsus</taxon>
    </lineage>
</organism>
<accession>C5LR85</accession>
<gene>
    <name evidence="2" type="ORF">Pmar_PMAR012199</name>
</gene>
<dbReference type="InParanoid" id="C5LR85"/>
<dbReference type="EMBL" id="GG684667">
    <property type="protein sequence ID" value="EER00757.1"/>
    <property type="molecule type" value="Genomic_DNA"/>
</dbReference>
<dbReference type="GeneID" id="9043949"/>
<name>C5LR85_PERM5</name>
<dbReference type="Proteomes" id="UP000007800">
    <property type="component" value="Unassembled WGS sequence"/>
</dbReference>
<dbReference type="AlphaFoldDB" id="C5LR85"/>
<sequence length="143" mass="16062">MQAQLDEEYKERLSNAPLPCEAAQHKQCKKERKMGKMPKMGKPSKGVAASSSSNWGSSRPPSKSEQHLESAEENLAHEMAAHGIVLKTAKVKGHQPGRQQQQQRSRRKTMVSLQRTAKIIEYQLVIFTRELLESIVIDTVISV</sequence>
<feature type="compositionally biased region" description="Basic residues" evidence="1">
    <location>
        <begin position="26"/>
        <end position="36"/>
    </location>
</feature>
<evidence type="ECO:0000313" key="2">
    <source>
        <dbReference type="EMBL" id="EER00757.1"/>
    </source>
</evidence>
<dbReference type="OMA" id="HKQCKKE"/>
<evidence type="ECO:0000256" key="1">
    <source>
        <dbReference type="SAM" id="MobiDB-lite"/>
    </source>
</evidence>
<protein>
    <submittedName>
        <fullName evidence="2">Uncharacterized protein</fullName>
    </submittedName>
</protein>
<keyword evidence="3" id="KW-1185">Reference proteome</keyword>
<dbReference type="RefSeq" id="XP_002768039.1">
    <property type="nucleotide sequence ID" value="XM_002767993.1"/>
</dbReference>